<dbReference type="PROSITE" id="PS51318">
    <property type="entry name" value="TAT"/>
    <property type="match status" value="1"/>
</dbReference>
<feature type="region of interest" description="Disordered" evidence="1">
    <location>
        <begin position="429"/>
        <end position="453"/>
    </location>
</feature>
<feature type="signal peptide" evidence="2">
    <location>
        <begin position="1"/>
        <end position="34"/>
    </location>
</feature>
<accession>A0A561VD95</accession>
<evidence type="ECO:0008006" key="5">
    <source>
        <dbReference type="Google" id="ProtNLM"/>
    </source>
</evidence>
<gene>
    <name evidence="3" type="ORF">FHU34_1223</name>
</gene>
<keyword evidence="4" id="KW-1185">Reference proteome</keyword>
<dbReference type="OrthoDB" id="3319807at2"/>
<keyword evidence="2" id="KW-0732">Signal</keyword>
<dbReference type="AlphaFoldDB" id="A0A561VD95"/>
<name>A0A561VD95_9ACTN</name>
<evidence type="ECO:0000256" key="1">
    <source>
        <dbReference type="SAM" id="MobiDB-lite"/>
    </source>
</evidence>
<evidence type="ECO:0000256" key="2">
    <source>
        <dbReference type="SAM" id="SignalP"/>
    </source>
</evidence>
<protein>
    <recommendedName>
        <fullName evidence="5">Repeat protein (TIGR01451 family)</fullName>
    </recommendedName>
</protein>
<comment type="caution">
    <text evidence="3">The sequence shown here is derived from an EMBL/GenBank/DDBJ whole genome shotgun (WGS) entry which is preliminary data.</text>
</comment>
<organism evidence="3 4">
    <name type="scientific">Micromonospora taraxaci</name>
    <dbReference type="NCBI Taxonomy" id="1316803"/>
    <lineage>
        <taxon>Bacteria</taxon>
        <taxon>Bacillati</taxon>
        <taxon>Actinomycetota</taxon>
        <taxon>Actinomycetes</taxon>
        <taxon>Micromonosporales</taxon>
        <taxon>Micromonosporaceae</taxon>
        <taxon>Micromonospora</taxon>
    </lineage>
</organism>
<dbReference type="EMBL" id="VIWZ01000002">
    <property type="protein sequence ID" value="TWG09576.1"/>
    <property type="molecule type" value="Genomic_DNA"/>
</dbReference>
<dbReference type="RefSeq" id="WP_145785876.1">
    <property type="nucleotide sequence ID" value="NZ_JBEZJF010000001.1"/>
</dbReference>
<feature type="chain" id="PRO_5022002586" description="Repeat protein (TIGR01451 family)" evidence="2">
    <location>
        <begin position="35"/>
        <end position="453"/>
    </location>
</feature>
<dbReference type="GeneID" id="300131333"/>
<dbReference type="Proteomes" id="UP000317685">
    <property type="component" value="Unassembled WGS sequence"/>
</dbReference>
<evidence type="ECO:0000313" key="4">
    <source>
        <dbReference type="Proteomes" id="UP000317685"/>
    </source>
</evidence>
<sequence length="453" mass="46170">MRSVHVTRGRLLRGLTALVVGTATVGVAAVPAMAQDDPGWVSAWLDEVTVSGPTAPGRTVQLTLTSTGATQPRVTVDLTGLAGVATAAFPDFCVTEGTSVTCPMPPTAVDEFGTLTGTVPVVFRAAPGATDGATGSLAYTALGEQTEPSTQQATITVRSGPDLLDLVDESVSGVAVGDSLPVPVAVVNAGDQPVVDLRLTLRFPVGLIPASYRNCRYGTDRVLATVVVCTVRGTFAPGQRHELRQKLTTTVGPATLGSKRISQFVEPLASAGPLPSGVKLKHREAEQGLRLRPVGKALDVIPAGVTGTGGQTHLRSVQGAFDVVAQGATVTGAVGETVRVTVGLRNEGPGVPDATNSGDGVGGFLFVPPAGTTVVGNPSSCWLNGDEESAGDAPATWYCNGPGSVFPAGLTHTAAFDLRIDSLSGTPGEVQPFGRYPRVDDNPGNDVAPVTVG</sequence>
<reference evidence="3 4" key="1">
    <citation type="submission" date="2019-06" db="EMBL/GenBank/DDBJ databases">
        <title>Sequencing the genomes of 1000 actinobacteria strains.</title>
        <authorList>
            <person name="Klenk H.-P."/>
        </authorList>
    </citation>
    <scope>NUCLEOTIDE SEQUENCE [LARGE SCALE GENOMIC DNA]</scope>
    <source>
        <strain evidence="3 4">DSM 45885</strain>
    </source>
</reference>
<proteinExistence type="predicted"/>
<evidence type="ECO:0000313" key="3">
    <source>
        <dbReference type="EMBL" id="TWG09576.1"/>
    </source>
</evidence>
<dbReference type="InterPro" id="IPR006311">
    <property type="entry name" value="TAT_signal"/>
</dbReference>